<dbReference type="PANTHER" id="PTHR33055">
    <property type="entry name" value="TRANSPOSASE FOR INSERTION SEQUENCE ELEMENT IS1111A"/>
    <property type="match status" value="1"/>
</dbReference>
<dbReference type="GO" id="GO:0004803">
    <property type="term" value="F:transposase activity"/>
    <property type="evidence" value="ECO:0007669"/>
    <property type="project" value="InterPro"/>
</dbReference>
<dbReference type="AlphaFoldDB" id="A0A4V5TM64"/>
<keyword evidence="3" id="KW-1185">Reference proteome</keyword>
<accession>A0A4V5TM64</accession>
<dbReference type="InterPro" id="IPR003346">
    <property type="entry name" value="Transposase_20"/>
</dbReference>
<sequence length="164" mass="17995">NIKILELLSQEKLEIEAKINELIESGISQKLDAPIENLKSIPGVADKTIAAILGECGDLTRFSSAKAFIGYLGLYPTQYQSGNSLSVGKLAKRGIPIAKHALYMAAVSSVLHNDELRKVFRDKVSAGKSKKEALIIISKKLATIIYSIFKYNTPYNSKRVLISK</sequence>
<feature type="domain" description="Transposase IS116/IS110/IS902 C-terminal" evidence="1">
    <location>
        <begin position="36"/>
        <end position="119"/>
    </location>
</feature>
<comment type="caution">
    <text evidence="2">The sequence shown here is derived from an EMBL/GenBank/DDBJ whole genome shotgun (WGS) entry which is preliminary data.</text>
</comment>
<dbReference type="Pfam" id="PF02371">
    <property type="entry name" value="Transposase_20"/>
    <property type="match status" value="1"/>
</dbReference>
<organism evidence="2 3">
    <name type="scientific">Sulfurimonas crateris</name>
    <dbReference type="NCBI Taxonomy" id="2574727"/>
    <lineage>
        <taxon>Bacteria</taxon>
        <taxon>Pseudomonadati</taxon>
        <taxon>Campylobacterota</taxon>
        <taxon>Epsilonproteobacteria</taxon>
        <taxon>Campylobacterales</taxon>
        <taxon>Sulfurimonadaceae</taxon>
        <taxon>Sulfurimonas</taxon>
    </lineage>
</organism>
<dbReference type="RefSeq" id="WP_137014031.1">
    <property type="nucleotide sequence ID" value="NZ_SZPX01000005.1"/>
</dbReference>
<protein>
    <submittedName>
        <fullName evidence="2">IS110 family transposase</fullName>
    </submittedName>
</protein>
<evidence type="ECO:0000313" key="2">
    <source>
        <dbReference type="EMBL" id="TKI69423.1"/>
    </source>
</evidence>
<reference evidence="2 3" key="1">
    <citation type="submission" date="2019-04" db="EMBL/GenBank/DDBJ databases">
        <title>Sulfurimonas crateris sp. nov. a facultative anaerobic sulfur-oxidizing chemolithautotrophic bacterium isolated from a terrestrial mud vulcano.</title>
        <authorList>
            <person name="Ratnikova N.M."/>
            <person name="Slobodkin A.I."/>
            <person name="Merkel A.Y."/>
            <person name="Novikov A."/>
            <person name="Bonch-Osmolovskaya E.A."/>
            <person name="Slobodkina G.B."/>
        </authorList>
    </citation>
    <scope>NUCLEOTIDE SEQUENCE [LARGE SCALE GENOMIC DNA]</scope>
    <source>
        <strain evidence="2 3">SN118</strain>
    </source>
</reference>
<evidence type="ECO:0000313" key="3">
    <source>
        <dbReference type="Proteomes" id="UP000309561"/>
    </source>
</evidence>
<dbReference type="Proteomes" id="UP000309561">
    <property type="component" value="Unassembled WGS sequence"/>
</dbReference>
<dbReference type="InterPro" id="IPR047650">
    <property type="entry name" value="Transpos_IS110"/>
</dbReference>
<gene>
    <name evidence="2" type="ORF">FCU45_07885</name>
</gene>
<dbReference type="PANTHER" id="PTHR33055:SF13">
    <property type="entry name" value="TRANSPOSASE"/>
    <property type="match status" value="1"/>
</dbReference>
<dbReference type="GO" id="GO:0003677">
    <property type="term" value="F:DNA binding"/>
    <property type="evidence" value="ECO:0007669"/>
    <property type="project" value="InterPro"/>
</dbReference>
<proteinExistence type="predicted"/>
<dbReference type="GO" id="GO:0006313">
    <property type="term" value="P:DNA transposition"/>
    <property type="evidence" value="ECO:0007669"/>
    <property type="project" value="InterPro"/>
</dbReference>
<name>A0A4V5TM64_9BACT</name>
<dbReference type="OrthoDB" id="9790935at2"/>
<dbReference type="EMBL" id="SZPX01000005">
    <property type="protein sequence ID" value="TKI69423.1"/>
    <property type="molecule type" value="Genomic_DNA"/>
</dbReference>
<feature type="non-terminal residue" evidence="2">
    <location>
        <position position="1"/>
    </location>
</feature>
<evidence type="ECO:0000259" key="1">
    <source>
        <dbReference type="Pfam" id="PF02371"/>
    </source>
</evidence>